<protein>
    <submittedName>
        <fullName evidence="7">Glutamine synthetase family protein</fullName>
        <ecNumber evidence="7">6.3.1.-</ecNumber>
    </submittedName>
</protein>
<dbReference type="SUPFAM" id="SSF55931">
    <property type="entry name" value="Glutamine synthetase/guanido kinase"/>
    <property type="match status" value="1"/>
</dbReference>
<keyword evidence="8" id="KW-1185">Reference proteome</keyword>
<organism evidence="7 8">
    <name type="scientific">Actinacidiphila polyblastidii</name>
    <dbReference type="NCBI Taxonomy" id="3110430"/>
    <lineage>
        <taxon>Bacteria</taxon>
        <taxon>Bacillati</taxon>
        <taxon>Actinomycetota</taxon>
        <taxon>Actinomycetes</taxon>
        <taxon>Kitasatosporales</taxon>
        <taxon>Streptomycetaceae</taxon>
        <taxon>Actinacidiphila</taxon>
    </lineage>
</organism>
<evidence type="ECO:0000313" key="7">
    <source>
        <dbReference type="EMBL" id="MEE4542433.1"/>
    </source>
</evidence>
<name>A0ABU7P9E6_9ACTN</name>
<evidence type="ECO:0000256" key="2">
    <source>
        <dbReference type="ARBA" id="ARBA00022598"/>
    </source>
</evidence>
<evidence type="ECO:0000256" key="4">
    <source>
        <dbReference type="RuleBase" id="RU000384"/>
    </source>
</evidence>
<dbReference type="GO" id="GO:0016874">
    <property type="term" value="F:ligase activity"/>
    <property type="evidence" value="ECO:0007669"/>
    <property type="project" value="UniProtKB-KW"/>
</dbReference>
<dbReference type="Gene3D" id="3.10.20.70">
    <property type="entry name" value="Glutamine synthetase, N-terminal domain"/>
    <property type="match status" value="1"/>
</dbReference>
<dbReference type="Pfam" id="PF00120">
    <property type="entry name" value="Gln-synt_C"/>
    <property type="match status" value="1"/>
</dbReference>
<dbReference type="PANTHER" id="PTHR43785">
    <property type="entry name" value="GAMMA-GLUTAMYLPUTRESCINE SYNTHETASE"/>
    <property type="match status" value="1"/>
</dbReference>
<gene>
    <name evidence="7" type="ORF">V2S66_10720</name>
</gene>
<dbReference type="PROSITE" id="PS51987">
    <property type="entry name" value="GS_CATALYTIC"/>
    <property type="match status" value="1"/>
</dbReference>
<dbReference type="Gene3D" id="3.30.590.10">
    <property type="entry name" value="Glutamine synthetase/guanido kinase, catalytic domain"/>
    <property type="match status" value="1"/>
</dbReference>
<accession>A0ABU7P9E6</accession>
<evidence type="ECO:0000313" key="8">
    <source>
        <dbReference type="Proteomes" id="UP001344658"/>
    </source>
</evidence>
<comment type="caution">
    <text evidence="7">The sequence shown here is derived from an EMBL/GenBank/DDBJ whole genome shotgun (WGS) entry which is preliminary data.</text>
</comment>
<dbReference type="SMART" id="SM01230">
    <property type="entry name" value="Gln-synt_C"/>
    <property type="match status" value="1"/>
</dbReference>
<keyword evidence="2 7" id="KW-0436">Ligase</keyword>
<reference evidence="7 8" key="1">
    <citation type="submission" date="2023-12" db="EMBL/GenBank/DDBJ databases">
        <title>Streptomyces sp. V4-01.</title>
        <authorList>
            <person name="Somphong A."/>
            <person name="Phongsopitanun W."/>
        </authorList>
    </citation>
    <scope>NUCLEOTIDE SEQUENCE [LARGE SCALE GENOMIC DNA]</scope>
    <source>
        <strain evidence="7 8">V4-01</strain>
    </source>
</reference>
<evidence type="ECO:0000259" key="6">
    <source>
        <dbReference type="PROSITE" id="PS51987"/>
    </source>
</evidence>
<dbReference type="EC" id="6.3.1.-" evidence="7"/>
<dbReference type="InterPro" id="IPR014746">
    <property type="entry name" value="Gln_synth/guanido_kin_cat_dom"/>
</dbReference>
<evidence type="ECO:0000256" key="1">
    <source>
        <dbReference type="ARBA" id="ARBA00009897"/>
    </source>
</evidence>
<evidence type="ECO:0000256" key="5">
    <source>
        <dbReference type="SAM" id="MobiDB-lite"/>
    </source>
</evidence>
<dbReference type="Proteomes" id="UP001344658">
    <property type="component" value="Unassembled WGS sequence"/>
</dbReference>
<feature type="compositionally biased region" description="Low complexity" evidence="5">
    <location>
        <begin position="7"/>
        <end position="31"/>
    </location>
</feature>
<feature type="domain" description="GS catalytic" evidence="6">
    <location>
        <begin position="158"/>
        <end position="487"/>
    </location>
</feature>
<dbReference type="PANTHER" id="PTHR43785:SF12">
    <property type="entry name" value="TYPE-1 GLUTAMINE SYNTHETASE 2"/>
    <property type="match status" value="1"/>
</dbReference>
<proteinExistence type="inferred from homology"/>
<feature type="region of interest" description="Disordered" evidence="5">
    <location>
        <begin position="1"/>
        <end position="43"/>
    </location>
</feature>
<dbReference type="RefSeq" id="WP_330794362.1">
    <property type="nucleotide sequence ID" value="NZ_JAZEWV010000006.1"/>
</dbReference>
<comment type="similarity">
    <text evidence="1 3 4">Belongs to the glutamine synthetase family.</text>
</comment>
<sequence>MSIGEFPSRSESRPASPAGAGPESRPGAGPDSRPEAPPPPAVRLPVLPDSDLAQYRAELTAAGARVLIGSVVDMAGVARAKTVPVRRAGDFHRAGMGASPTWNVFCIDNTIAFTEQLGVVGDLRLRADLEAVRAVGGGYAWAPAELFGQDGDPSPQCARGRLRAVLAETAAAGLTAKVGHELEFTLTDADGGALPERRWQPYGLGPVLERDGFVADLTDALEEVGVGVEQVHAEFGCGQFEVSLSPADPLASADRVVLARLVIGRVTRGYGLLASFSPLPFGGGAGNGAHLHLSWERDGVPLLSGGDGPRGLTAEGAAALGGIVAGLPGTLAVFGGSVLSPARLAPGRWSGAFACWGLENREAAVRLAAAGRGTPHGANVEVKCGDPSANVYLATATALGLALDGVARDMPLPPEVRVDPAADPSAVRLPATQGAVLDAFEDSATARGILGEPIVAATLAVRRYEQRTYGEVPVDDLAERFRFAWSS</sequence>
<dbReference type="EMBL" id="JAZEWV010000006">
    <property type="protein sequence ID" value="MEE4542433.1"/>
    <property type="molecule type" value="Genomic_DNA"/>
</dbReference>
<dbReference type="InterPro" id="IPR008146">
    <property type="entry name" value="Gln_synth_cat_dom"/>
</dbReference>
<dbReference type="InterPro" id="IPR036651">
    <property type="entry name" value="Gln_synt_N_sf"/>
</dbReference>
<evidence type="ECO:0000256" key="3">
    <source>
        <dbReference type="PROSITE-ProRule" id="PRU01331"/>
    </source>
</evidence>